<keyword evidence="1" id="KW-0812">Transmembrane</keyword>
<dbReference type="Pfam" id="PF20581">
    <property type="entry name" value="DUF6785"/>
    <property type="match status" value="1"/>
</dbReference>
<dbReference type="EMBL" id="BARS01047894">
    <property type="protein sequence ID" value="GAG30654.1"/>
    <property type="molecule type" value="Genomic_DNA"/>
</dbReference>
<protein>
    <recommendedName>
        <fullName evidence="2">DUF6785 domain-containing protein</fullName>
    </recommendedName>
</protein>
<reference evidence="3" key="1">
    <citation type="journal article" date="2014" name="Front. Microbiol.">
        <title>High frequency of phylogenetically diverse reductive dehalogenase-homologous genes in deep subseafloor sedimentary metagenomes.</title>
        <authorList>
            <person name="Kawai M."/>
            <person name="Futagami T."/>
            <person name="Toyoda A."/>
            <person name="Takaki Y."/>
            <person name="Nishi S."/>
            <person name="Hori S."/>
            <person name="Arai W."/>
            <person name="Tsubouchi T."/>
            <person name="Morono Y."/>
            <person name="Uchiyama I."/>
            <person name="Ito T."/>
            <person name="Fujiyama A."/>
            <person name="Inagaki F."/>
            <person name="Takami H."/>
        </authorList>
    </citation>
    <scope>NUCLEOTIDE SEQUENCE</scope>
    <source>
        <strain evidence="3">Expedition CK06-06</strain>
    </source>
</reference>
<dbReference type="InterPro" id="IPR046712">
    <property type="entry name" value="DUF6785"/>
</dbReference>
<keyword evidence="1" id="KW-1133">Transmembrane helix</keyword>
<feature type="transmembrane region" description="Helical" evidence="1">
    <location>
        <begin position="36"/>
        <end position="57"/>
    </location>
</feature>
<comment type="caution">
    <text evidence="3">The sequence shown here is derived from an EMBL/GenBank/DDBJ whole genome shotgun (WGS) entry which is preliminary data.</text>
</comment>
<proteinExistence type="predicted"/>
<dbReference type="AlphaFoldDB" id="X0WI58"/>
<evidence type="ECO:0000313" key="3">
    <source>
        <dbReference type="EMBL" id="GAG30654.1"/>
    </source>
</evidence>
<feature type="domain" description="DUF6785" evidence="2">
    <location>
        <begin position="2"/>
        <end position="72"/>
    </location>
</feature>
<gene>
    <name evidence="3" type="ORF">S01H1_71882</name>
</gene>
<name>X0WI58_9ZZZZ</name>
<keyword evidence="1" id="KW-0472">Membrane</keyword>
<evidence type="ECO:0000259" key="2">
    <source>
        <dbReference type="Pfam" id="PF20581"/>
    </source>
</evidence>
<sequence length="73" mass="8170">MTLRAVILGVLCAMFIAGFGYINDQVLRSTFLVGNHFPIGVFGGLIVLLLAINPLLYRLRRRWRLRPSELAVG</sequence>
<organism evidence="3">
    <name type="scientific">marine sediment metagenome</name>
    <dbReference type="NCBI Taxonomy" id="412755"/>
    <lineage>
        <taxon>unclassified sequences</taxon>
        <taxon>metagenomes</taxon>
        <taxon>ecological metagenomes</taxon>
    </lineage>
</organism>
<accession>X0WI58</accession>
<feature type="non-terminal residue" evidence="3">
    <location>
        <position position="73"/>
    </location>
</feature>
<evidence type="ECO:0000256" key="1">
    <source>
        <dbReference type="SAM" id="Phobius"/>
    </source>
</evidence>